<sequence length="59" mass="6160">MFSLTGDGALVLVANGKGEAGIWGMQRNGATGALSPAPLWNITMARFAGKGPQFVQQIR</sequence>
<dbReference type="AlphaFoldDB" id="T5AFF9"/>
<reference evidence="1 2" key="1">
    <citation type="journal article" date="2013" name="Chin. Sci. Bull.">
        <title>Genome survey uncovers the secrets of sex and lifestyle in caterpillar fungus.</title>
        <authorList>
            <person name="Hu X."/>
            <person name="Zhang Y."/>
            <person name="Xiao G."/>
            <person name="Zheng P."/>
            <person name="Xia Y."/>
            <person name="Zhang X."/>
            <person name="St Leger R.J."/>
            <person name="Liu X."/>
            <person name="Wang C."/>
        </authorList>
    </citation>
    <scope>NUCLEOTIDE SEQUENCE [LARGE SCALE GENOMIC DNA]</scope>
    <source>
        <strain evidence="2">Co18 / CGMCC 3.14243</strain>
        <tissue evidence="1">Fruit-body</tissue>
    </source>
</reference>
<accession>T5AFF9</accession>
<organism evidence="1 2">
    <name type="scientific">Ophiocordyceps sinensis (strain Co18 / CGMCC 3.14243)</name>
    <name type="common">Yarsagumba caterpillar fungus</name>
    <name type="synonym">Hirsutella sinensis</name>
    <dbReference type="NCBI Taxonomy" id="911162"/>
    <lineage>
        <taxon>Eukaryota</taxon>
        <taxon>Fungi</taxon>
        <taxon>Dikarya</taxon>
        <taxon>Ascomycota</taxon>
        <taxon>Pezizomycotina</taxon>
        <taxon>Sordariomycetes</taxon>
        <taxon>Hypocreomycetidae</taxon>
        <taxon>Hypocreales</taxon>
        <taxon>Ophiocordycipitaceae</taxon>
        <taxon>Ophiocordyceps</taxon>
    </lineage>
</organism>
<gene>
    <name evidence="1" type="ORF">OCS_03698</name>
</gene>
<name>T5AFF9_OPHSC</name>
<proteinExistence type="predicted"/>
<evidence type="ECO:0000313" key="1">
    <source>
        <dbReference type="EMBL" id="EQL00583.1"/>
    </source>
</evidence>
<protein>
    <submittedName>
        <fullName evidence="1">Uncharacterized protein</fullName>
    </submittedName>
</protein>
<dbReference type="HOGENOM" id="CLU_2961410_0_0_1"/>
<evidence type="ECO:0000313" key="2">
    <source>
        <dbReference type="Proteomes" id="UP000019374"/>
    </source>
</evidence>
<dbReference type="Proteomes" id="UP000019374">
    <property type="component" value="Unassembled WGS sequence"/>
</dbReference>
<dbReference type="EMBL" id="KE652756">
    <property type="protein sequence ID" value="EQL00583.1"/>
    <property type="molecule type" value="Genomic_DNA"/>
</dbReference>